<evidence type="ECO:0000256" key="5">
    <source>
        <dbReference type="ARBA" id="ARBA00023136"/>
    </source>
</evidence>
<evidence type="ECO:0000256" key="2">
    <source>
        <dbReference type="ARBA" id="ARBA00022475"/>
    </source>
</evidence>
<evidence type="ECO:0000256" key="1">
    <source>
        <dbReference type="ARBA" id="ARBA00004533"/>
    </source>
</evidence>
<evidence type="ECO:0000256" key="4">
    <source>
        <dbReference type="ARBA" id="ARBA00022679"/>
    </source>
</evidence>
<dbReference type="EMBL" id="UOFD01000042">
    <property type="protein sequence ID" value="VAW52211.1"/>
    <property type="molecule type" value="Genomic_DNA"/>
</dbReference>
<name>A0A3B0WAA4_9ZZZZ</name>
<keyword evidence="5" id="KW-0472">Membrane</keyword>
<protein>
    <recommendedName>
        <fullName evidence="8">Acyltransferase</fullName>
    </recommendedName>
</protein>
<dbReference type="InterPro" id="IPR004960">
    <property type="entry name" value="LipA_acyltrans"/>
</dbReference>
<evidence type="ECO:0000256" key="6">
    <source>
        <dbReference type="ARBA" id="ARBA00023315"/>
    </source>
</evidence>
<keyword evidence="6" id="KW-0012">Acyltransferase</keyword>
<keyword evidence="4" id="KW-0808">Transferase</keyword>
<dbReference type="GO" id="GO:0008610">
    <property type="term" value="P:lipid biosynthetic process"/>
    <property type="evidence" value="ECO:0007669"/>
    <property type="project" value="UniProtKB-ARBA"/>
</dbReference>
<evidence type="ECO:0000256" key="3">
    <source>
        <dbReference type="ARBA" id="ARBA00022519"/>
    </source>
</evidence>
<organism evidence="7">
    <name type="scientific">hydrothermal vent metagenome</name>
    <dbReference type="NCBI Taxonomy" id="652676"/>
    <lineage>
        <taxon>unclassified sequences</taxon>
        <taxon>metagenomes</taxon>
        <taxon>ecological metagenomes</taxon>
    </lineage>
</organism>
<keyword evidence="2" id="KW-1003">Cell membrane</keyword>
<keyword evidence="3" id="KW-0997">Cell inner membrane</keyword>
<accession>A0A3B0WAA4</accession>
<reference evidence="7" key="1">
    <citation type="submission" date="2018-06" db="EMBL/GenBank/DDBJ databases">
        <authorList>
            <person name="Zhirakovskaya E."/>
        </authorList>
    </citation>
    <scope>NUCLEOTIDE SEQUENCE</scope>
</reference>
<dbReference type="GO" id="GO:0005886">
    <property type="term" value="C:plasma membrane"/>
    <property type="evidence" value="ECO:0007669"/>
    <property type="project" value="UniProtKB-SubCell"/>
</dbReference>
<comment type="subcellular location">
    <subcellularLocation>
        <location evidence="1">Cell inner membrane</location>
    </subcellularLocation>
</comment>
<evidence type="ECO:0000313" key="7">
    <source>
        <dbReference type="EMBL" id="VAW52211.1"/>
    </source>
</evidence>
<dbReference type="GO" id="GO:0016746">
    <property type="term" value="F:acyltransferase activity"/>
    <property type="evidence" value="ECO:0007669"/>
    <property type="project" value="UniProtKB-KW"/>
</dbReference>
<proteinExistence type="predicted"/>
<sequence length="342" mass="38848">MDKQKSNQQNIHRELIRSPSLYLKEFEAKEDAGSRGNRLISGTRVKSVVMPILYWLLKHVPLVIAKAPVRLLMMVMQILYWWPKNPLRLSCENLCIIAQRAGHNHHSKVIYQQFLTNAFGTVENYFHLYTHGLASVQDRVHLSNADNEKMNKLLKKYGGALIAVPHNFGSAFSGFKMGQAFPMVLVTRNSSTIDRTKAAIDFFERMGVTIVMVRGGNFFELTRTLFSILKSDKAIGVTVDSFDRSESRVEVDMFGSKIGFNPWAAKIAARLDIPLVPSYFISQGKQISIEFGTSLISKNVEELVQHYVQYFERGILKNPASWAFLADRRCAKVLREASQKIT</sequence>
<dbReference type="Pfam" id="PF03279">
    <property type="entry name" value="Lip_A_acyltrans"/>
    <property type="match status" value="1"/>
</dbReference>
<dbReference type="AlphaFoldDB" id="A0A3B0WAA4"/>
<dbReference type="GO" id="GO:1901137">
    <property type="term" value="P:carbohydrate derivative biosynthetic process"/>
    <property type="evidence" value="ECO:0007669"/>
    <property type="project" value="UniProtKB-ARBA"/>
</dbReference>
<gene>
    <name evidence="7" type="ORF">MNBD_GAMMA06-234</name>
</gene>
<evidence type="ECO:0008006" key="8">
    <source>
        <dbReference type="Google" id="ProtNLM"/>
    </source>
</evidence>